<protein>
    <submittedName>
        <fullName evidence="1">Uncharacterized protein</fullName>
    </submittedName>
</protein>
<sequence length="62" mass="6929">MPAQDYSEGEPLTDVWAILTSEEAYLLYLSLGYYFEDDVPDPGWHTHLGGPDGRELTIAIAQ</sequence>
<organism evidence="1 2">
    <name type="scientific">Mycolicibacterium phlei DSM 43239 = CCUG 21000</name>
    <dbReference type="NCBI Taxonomy" id="1226750"/>
    <lineage>
        <taxon>Bacteria</taxon>
        <taxon>Bacillati</taxon>
        <taxon>Actinomycetota</taxon>
        <taxon>Actinomycetes</taxon>
        <taxon>Mycobacteriales</taxon>
        <taxon>Mycobacteriaceae</taxon>
        <taxon>Mycolicibacterium</taxon>
    </lineage>
</organism>
<dbReference type="EMBL" id="ANBP01000012">
    <property type="protein sequence ID" value="KAB7756739.1"/>
    <property type="molecule type" value="Genomic_DNA"/>
</dbReference>
<dbReference type="Proteomes" id="UP000325690">
    <property type="component" value="Unassembled WGS sequence"/>
</dbReference>
<dbReference type="GeneID" id="74301853"/>
<evidence type="ECO:0000313" key="1">
    <source>
        <dbReference type="EMBL" id="KAB7756739.1"/>
    </source>
</evidence>
<comment type="caution">
    <text evidence="1">The sequence shown here is derived from an EMBL/GenBank/DDBJ whole genome shotgun (WGS) entry which is preliminary data.</text>
</comment>
<accession>A0A5N5V8A4</accession>
<reference evidence="1 2" key="1">
    <citation type="submission" date="2012-10" db="EMBL/GenBank/DDBJ databases">
        <title>The draft sequence of the Mycobacterium pheli genome.</title>
        <authorList>
            <person name="Pettersson B.M.F."/>
            <person name="Das S."/>
            <person name="Dasgupta S."/>
            <person name="Bhattacharya A."/>
            <person name="Kirsebom L.A."/>
        </authorList>
    </citation>
    <scope>NUCLEOTIDE SEQUENCE [LARGE SCALE GENOMIC DNA]</scope>
    <source>
        <strain evidence="1 2">CCUG 21000</strain>
    </source>
</reference>
<dbReference type="AlphaFoldDB" id="A0A5N5V8A4"/>
<dbReference type="RefSeq" id="WP_003886497.1">
    <property type="nucleotide sequence ID" value="NZ_ANBO01000023.1"/>
</dbReference>
<proteinExistence type="predicted"/>
<name>A0A5N5V8A4_MYCPH</name>
<keyword evidence="2" id="KW-1185">Reference proteome</keyword>
<evidence type="ECO:0000313" key="2">
    <source>
        <dbReference type="Proteomes" id="UP000325690"/>
    </source>
</evidence>
<gene>
    <name evidence="1" type="ORF">MPHL21000_11380</name>
</gene>